<feature type="domain" description="LiaF transmembrane" evidence="3">
    <location>
        <begin position="28"/>
        <end position="122"/>
    </location>
</feature>
<dbReference type="OrthoDB" id="129627at2"/>
<dbReference type="AlphaFoldDB" id="A0A5C8K9F7"/>
<feature type="transmembrane region" description="Helical" evidence="2">
    <location>
        <begin position="101"/>
        <end position="117"/>
    </location>
</feature>
<dbReference type="PANTHER" id="PTHR40763:SF5">
    <property type="entry name" value="MEMBRANE PROTEIN"/>
    <property type="match status" value="1"/>
</dbReference>
<dbReference type="Proteomes" id="UP000321926">
    <property type="component" value="Unassembled WGS sequence"/>
</dbReference>
<accession>A0A5C8K9F7</accession>
<evidence type="ECO:0000259" key="3">
    <source>
        <dbReference type="Pfam" id="PF22570"/>
    </source>
</evidence>
<comment type="caution">
    <text evidence="4">The sequence shown here is derived from an EMBL/GenBank/DDBJ whole genome shotgun (WGS) entry which is preliminary data.</text>
</comment>
<dbReference type="PANTHER" id="PTHR40763">
    <property type="entry name" value="MEMBRANE PROTEIN-RELATED"/>
    <property type="match status" value="1"/>
</dbReference>
<dbReference type="RefSeq" id="WP_147921493.1">
    <property type="nucleotide sequence ID" value="NZ_VRTY01000029.1"/>
</dbReference>
<feature type="transmembrane region" description="Helical" evidence="2">
    <location>
        <begin position="51"/>
        <end position="69"/>
    </location>
</feature>
<keyword evidence="2" id="KW-1133">Transmembrane helix</keyword>
<evidence type="ECO:0000256" key="1">
    <source>
        <dbReference type="SAM" id="MobiDB-lite"/>
    </source>
</evidence>
<dbReference type="EMBL" id="VRTY01000029">
    <property type="protein sequence ID" value="TXK47409.1"/>
    <property type="molecule type" value="Genomic_DNA"/>
</dbReference>
<reference evidence="4 5" key="1">
    <citation type="submission" date="2019-08" db="EMBL/GenBank/DDBJ databases">
        <authorList>
            <person name="Shi S."/>
        </authorList>
    </citation>
    <scope>NUCLEOTIDE SEQUENCE [LARGE SCALE GENOMIC DNA]</scope>
    <source>
        <strain evidence="4 5">GY10130</strain>
    </source>
</reference>
<keyword evidence="5" id="KW-1185">Reference proteome</keyword>
<feature type="transmembrane region" description="Helical" evidence="2">
    <location>
        <begin position="76"/>
        <end position="95"/>
    </location>
</feature>
<sequence>MEETKLQKTDHYNRLEKPGQGRSGRVLGGLVVIGVGMVLLANQLGEVNLPRWVFSWKMALILLGIFIGARSSFQRSGWLVLVFIGAMFLAEDLYPSISLRAYIWPIVLISMGLWIMLRPNRFGGNCGGSRRREWRPGPGDQQGRGGMAAEPGFAPSPGAEFMSDDYLNAFTLFGGTKKNIFSKDFKGGTIETFFGGSEINLSQSDLQGPATIDVSQAFGGTKLIVPSHWKVQSDVMAILGGIDDKRPLVNDTYNTDKILYLKGTIIFGGLDIRSY</sequence>
<dbReference type="Pfam" id="PF22570">
    <property type="entry name" value="LiaF-TM"/>
    <property type="match status" value="1"/>
</dbReference>
<evidence type="ECO:0000313" key="5">
    <source>
        <dbReference type="Proteomes" id="UP000321926"/>
    </source>
</evidence>
<proteinExistence type="predicted"/>
<keyword evidence="2" id="KW-0472">Membrane</keyword>
<feature type="region of interest" description="Disordered" evidence="1">
    <location>
        <begin position="127"/>
        <end position="150"/>
    </location>
</feature>
<gene>
    <name evidence="4" type="ORF">FVR03_09425</name>
</gene>
<feature type="transmembrane region" description="Helical" evidence="2">
    <location>
        <begin position="26"/>
        <end position="45"/>
    </location>
</feature>
<keyword evidence="2" id="KW-0812">Transmembrane</keyword>
<dbReference type="InterPro" id="IPR054331">
    <property type="entry name" value="LiaF_TM"/>
</dbReference>
<evidence type="ECO:0000313" key="4">
    <source>
        <dbReference type="EMBL" id="TXK47409.1"/>
    </source>
</evidence>
<organism evidence="4 5">
    <name type="scientific">Pontibacter qinzhouensis</name>
    <dbReference type="NCBI Taxonomy" id="2603253"/>
    <lineage>
        <taxon>Bacteria</taxon>
        <taxon>Pseudomonadati</taxon>
        <taxon>Bacteroidota</taxon>
        <taxon>Cytophagia</taxon>
        <taxon>Cytophagales</taxon>
        <taxon>Hymenobacteraceae</taxon>
        <taxon>Pontibacter</taxon>
    </lineage>
</organism>
<protein>
    <recommendedName>
        <fullName evidence="3">LiaF transmembrane domain-containing protein</fullName>
    </recommendedName>
</protein>
<name>A0A5C8K9F7_9BACT</name>
<evidence type="ECO:0000256" key="2">
    <source>
        <dbReference type="SAM" id="Phobius"/>
    </source>
</evidence>